<keyword evidence="7" id="KW-1185">Reference proteome</keyword>
<dbReference type="EMBL" id="JANHOH010000008">
    <property type="protein sequence ID" value="MCQ6960599.1"/>
    <property type="molecule type" value="Genomic_DNA"/>
</dbReference>
<sequence>MKLEAKNCIKINLPGGVVSAGDMYEILLIASNAGASTISIGNRQQLFFCVDADRLEDLQTEMMQAEIRYEIDKDDFPNILSSYVTDAIFNTESWIKEGVYKDIFDLFDFTPRLKINLVDSNQTFVPFFSGNLNFITSGISNYWYLYIRFPKTTGTYCWPSLVYADDIPVISKTVENVILNNRRLFYDQTEIKHQLFFKMVMAGSTFGDQPVTEPLKLTDFYLPYYEGFNKYANNKYWLGIYRRNEVYPLEFLKDICALCLKTRVGQLYTTPWKSLLIKGINEPDRAEWGVILNKYQVNVRHAANELNWQLENLCSKSLELKKQLVREFEEQDLRTHRLCFAIKMQPKTGLPGSVIIRKQEGELFDVLHSRDFNPNSKDLISYKDNVPQSELAKCLIDLCNNYHITLSENSSSVDTYYDEPEENNSEITKYMVYQCKCCLTVYDKAYGDVVNGIAANTEFETLSHYSCPVCDASKEEFLLVEQMVAIS</sequence>
<dbReference type="InterPro" id="IPR024934">
    <property type="entry name" value="Rubredoxin-like_dom"/>
</dbReference>
<evidence type="ECO:0000256" key="2">
    <source>
        <dbReference type="ARBA" id="ARBA00022723"/>
    </source>
</evidence>
<name>A0ABT1T7K7_9SPHI</name>
<organism evidence="6 7">
    <name type="scientific">Mucilaginibacter aquariorum</name>
    <dbReference type="NCBI Taxonomy" id="2967225"/>
    <lineage>
        <taxon>Bacteria</taxon>
        <taxon>Pseudomonadati</taxon>
        <taxon>Bacteroidota</taxon>
        <taxon>Sphingobacteriia</taxon>
        <taxon>Sphingobacteriales</taxon>
        <taxon>Sphingobacteriaceae</taxon>
        <taxon>Mucilaginibacter</taxon>
    </lineage>
</organism>
<dbReference type="RefSeq" id="WP_256540778.1">
    <property type="nucleotide sequence ID" value="NZ_JANHOH010000008.1"/>
</dbReference>
<evidence type="ECO:0000256" key="3">
    <source>
        <dbReference type="ARBA" id="ARBA00022982"/>
    </source>
</evidence>
<evidence type="ECO:0000313" key="7">
    <source>
        <dbReference type="Proteomes" id="UP001204376"/>
    </source>
</evidence>
<dbReference type="CDD" id="cd00730">
    <property type="entry name" value="rubredoxin"/>
    <property type="match status" value="1"/>
</dbReference>
<dbReference type="Proteomes" id="UP001204376">
    <property type="component" value="Unassembled WGS sequence"/>
</dbReference>
<comment type="caution">
    <text evidence="6">The sequence shown here is derived from an EMBL/GenBank/DDBJ whole genome shotgun (WGS) entry which is preliminary data.</text>
</comment>
<reference evidence="6 7" key="1">
    <citation type="submission" date="2022-07" db="EMBL/GenBank/DDBJ databases">
        <title>Mucilaginibacter sp. JC4.</title>
        <authorList>
            <person name="Le V."/>
            <person name="Ko S.-R."/>
            <person name="Ahn C.-Y."/>
            <person name="Oh H.-M."/>
        </authorList>
    </citation>
    <scope>NUCLEOTIDE SEQUENCE [LARGE SCALE GENOMIC DNA]</scope>
    <source>
        <strain evidence="6 7">JC4</strain>
    </source>
</reference>
<evidence type="ECO:0000313" key="6">
    <source>
        <dbReference type="EMBL" id="MCQ6960599.1"/>
    </source>
</evidence>
<dbReference type="Gene3D" id="2.20.28.10">
    <property type="match status" value="1"/>
</dbReference>
<evidence type="ECO:0000256" key="1">
    <source>
        <dbReference type="ARBA" id="ARBA00022448"/>
    </source>
</evidence>
<proteinExistence type="predicted"/>
<keyword evidence="1" id="KW-0813">Transport</keyword>
<feature type="domain" description="Rubredoxin-like" evidence="5">
    <location>
        <begin position="430"/>
        <end position="480"/>
    </location>
</feature>
<dbReference type="SUPFAM" id="SSF57802">
    <property type="entry name" value="Rubredoxin-like"/>
    <property type="match status" value="1"/>
</dbReference>
<protein>
    <submittedName>
        <fullName evidence="6">Rubredoxin</fullName>
    </submittedName>
</protein>
<keyword evidence="2" id="KW-0479">Metal-binding</keyword>
<gene>
    <name evidence="6" type="ORF">NPE20_21650</name>
</gene>
<evidence type="ECO:0000259" key="5">
    <source>
        <dbReference type="PROSITE" id="PS50903"/>
    </source>
</evidence>
<evidence type="ECO:0000256" key="4">
    <source>
        <dbReference type="ARBA" id="ARBA00023004"/>
    </source>
</evidence>
<dbReference type="InterPro" id="IPR024935">
    <property type="entry name" value="Rubredoxin_dom"/>
</dbReference>
<keyword evidence="4" id="KW-0408">Iron</keyword>
<keyword evidence="3" id="KW-0249">Electron transport</keyword>
<dbReference type="PROSITE" id="PS50903">
    <property type="entry name" value="RUBREDOXIN_LIKE"/>
    <property type="match status" value="1"/>
</dbReference>
<dbReference type="Pfam" id="PF00301">
    <property type="entry name" value="Rubredoxin"/>
    <property type="match status" value="1"/>
</dbReference>
<accession>A0ABT1T7K7</accession>